<dbReference type="EMBL" id="JN638751">
    <property type="protein sequence ID" value="AEO93403.1"/>
    <property type="molecule type" value="Genomic_DNA"/>
</dbReference>
<evidence type="ECO:0000313" key="1">
    <source>
        <dbReference type="EMBL" id="AEO93403.1"/>
    </source>
</evidence>
<protein>
    <submittedName>
        <fullName evidence="1">Gp141</fullName>
    </submittedName>
</protein>
<sequence>MKRLKKKAWETIELYHHTSSQFFMQVMEEGQLTSGGYNGNISGGGHTSIFDVFSDEDPSSNIYYPLIILDEMIKVPSDDKKVTKTLTDLVNKMKEENPDWQSEEIEVSETKPSGNEIGVYLSSDKYNSVGYAEDAVSKGDTSKLNFEVTLAIKVQTDALSPDYDDLVSLELDIDDRSSVPLWKQSLNQVEQCVHNGPIDSESIVSVTFHSLENAYNDSDGKFNDEDEFTEFVSQYIKEDEPMSTMEALSQLALMDSEYANTESLVMSSKKIKRLKKFNK</sequence>
<accession>G3MBK7</accession>
<dbReference type="GeneID" id="18563359"/>
<keyword evidence="2" id="KW-1185">Reference proteome</keyword>
<dbReference type="KEGG" id="vg:18563359"/>
<dbReference type="RefSeq" id="YP_009015444.1">
    <property type="nucleotide sequence ID" value="NC_023719.1"/>
</dbReference>
<organism evidence="1 2">
    <name type="scientific">Bacillus phage G</name>
    <dbReference type="NCBI Taxonomy" id="2884420"/>
    <lineage>
        <taxon>Viruses</taxon>
        <taxon>Duplodnaviria</taxon>
        <taxon>Heunggongvirae</taxon>
        <taxon>Uroviricota</taxon>
        <taxon>Caudoviricetes</taxon>
        <taxon>Donellivirus</taxon>
        <taxon>Donellivirus gee</taxon>
    </lineage>
</organism>
<reference evidence="1 2" key="1">
    <citation type="submission" date="2011-09" db="EMBL/GenBank/DDBJ databases">
        <authorList>
            <person name="Pope W.H."/>
            <person name="Pedulla M.L."/>
            <person name="Ford M.E."/>
            <person name="Peebles C.L."/>
            <person name="Hatfull G.H."/>
            <person name="Hendrix R.W."/>
        </authorList>
    </citation>
    <scope>NUCLEOTIDE SEQUENCE [LARGE SCALE GENOMIC DNA]</scope>
    <source>
        <strain evidence="1">G</strain>
    </source>
</reference>
<gene>
    <name evidence="1" type="primary">141</name>
    <name evidence="1" type="ORF">G_141</name>
</gene>
<name>G3MBK7_9CAUD</name>
<proteinExistence type="predicted"/>
<evidence type="ECO:0000313" key="2">
    <source>
        <dbReference type="Proteomes" id="UP000009273"/>
    </source>
</evidence>
<dbReference type="Proteomes" id="UP000009273">
    <property type="component" value="Segment"/>
</dbReference>